<keyword evidence="4" id="KW-1185">Reference proteome</keyword>
<evidence type="ECO:0000313" key="2">
    <source>
        <dbReference type="EMBL" id="GFM97649.1"/>
    </source>
</evidence>
<evidence type="ECO:0000313" key="5">
    <source>
        <dbReference type="Proteomes" id="UP000530403"/>
    </source>
</evidence>
<evidence type="ECO:0000313" key="3">
    <source>
        <dbReference type="EMBL" id="NYE41303.1"/>
    </source>
</evidence>
<reference evidence="3 5" key="2">
    <citation type="submission" date="2020-07" db="EMBL/GenBank/DDBJ databases">
        <title>Sequencing the genomes of 1000 actinobacteria strains.</title>
        <authorList>
            <person name="Klenk H.-P."/>
        </authorList>
    </citation>
    <scope>NUCLEOTIDE SEQUENCE [LARGE SCALE GENOMIC DNA]</scope>
    <source>
        <strain evidence="3 5">DSM 41455</strain>
    </source>
</reference>
<reference evidence="2 4" key="1">
    <citation type="submission" date="2020-05" db="EMBL/GenBank/DDBJ databases">
        <title>Whole genome shotgun sequence of Streptomyces fulvorobeus NBRC 15897.</title>
        <authorList>
            <person name="Komaki H."/>
            <person name="Tamura T."/>
        </authorList>
    </citation>
    <scope>NUCLEOTIDE SEQUENCE [LARGE SCALE GENOMIC DNA]</scope>
    <source>
        <strain evidence="2 4">NBRC 15897</strain>
    </source>
</reference>
<organism evidence="2 4">
    <name type="scientific">Streptomyces fulvorobeus</name>
    <dbReference type="NCBI Taxonomy" id="284028"/>
    <lineage>
        <taxon>Bacteria</taxon>
        <taxon>Bacillati</taxon>
        <taxon>Actinomycetota</taxon>
        <taxon>Actinomycetes</taxon>
        <taxon>Kitasatosporales</taxon>
        <taxon>Streptomycetaceae</taxon>
        <taxon>Streptomyces</taxon>
    </lineage>
</organism>
<protein>
    <submittedName>
        <fullName evidence="2">Uncharacterized protein</fullName>
    </submittedName>
</protein>
<name>A0A7J0C5A6_9ACTN</name>
<evidence type="ECO:0000256" key="1">
    <source>
        <dbReference type="SAM" id="MobiDB-lite"/>
    </source>
</evidence>
<feature type="region of interest" description="Disordered" evidence="1">
    <location>
        <begin position="1"/>
        <end position="65"/>
    </location>
</feature>
<accession>A0A7J0C5A6</accession>
<proteinExistence type="predicted"/>
<dbReference type="EMBL" id="JACCCF010000001">
    <property type="protein sequence ID" value="NYE41303.1"/>
    <property type="molecule type" value="Genomic_DNA"/>
</dbReference>
<dbReference type="RefSeq" id="WP_173313631.1">
    <property type="nucleotide sequence ID" value="NZ_BAAAUE010000001.1"/>
</dbReference>
<dbReference type="Proteomes" id="UP000530403">
    <property type="component" value="Unassembled WGS sequence"/>
</dbReference>
<comment type="caution">
    <text evidence="2">The sequence shown here is derived from an EMBL/GenBank/DDBJ whole genome shotgun (WGS) entry which is preliminary data.</text>
</comment>
<dbReference type="AlphaFoldDB" id="A0A7J0C5A6"/>
<evidence type="ECO:0000313" key="4">
    <source>
        <dbReference type="Proteomes" id="UP000498980"/>
    </source>
</evidence>
<dbReference type="EMBL" id="BLWC01000001">
    <property type="protein sequence ID" value="GFM97649.1"/>
    <property type="molecule type" value="Genomic_DNA"/>
</dbReference>
<sequence>MGIADQFKDKAQELADQAKRKKMADEKGGAARERSSDEPERGAERSGLRDRSQDMTDDARERFDR</sequence>
<gene>
    <name evidence="3" type="ORF">HEB29_002314</name>
    <name evidence="2" type="ORF">Sfulv_24600</name>
</gene>
<dbReference type="Proteomes" id="UP000498980">
    <property type="component" value="Unassembled WGS sequence"/>
</dbReference>